<keyword evidence="3 6" id="KW-0819">tRNA processing</keyword>
<keyword evidence="5 6" id="KW-0342">GTP-binding</keyword>
<evidence type="ECO:0000256" key="3">
    <source>
        <dbReference type="ARBA" id="ARBA00022694"/>
    </source>
</evidence>
<dbReference type="EnsemblMetazoa" id="LLOJ007801-RA">
    <property type="protein sequence ID" value="LLOJ007801-PA"/>
    <property type="gene ID" value="LLOJ007801"/>
</dbReference>
<evidence type="ECO:0000313" key="10">
    <source>
        <dbReference type="EnsemblMetazoa" id="LLOJ007801-PA"/>
    </source>
</evidence>
<dbReference type="PANTHER" id="PTHR42714">
    <property type="entry name" value="TRNA MODIFICATION GTPASE GTPBP3"/>
    <property type="match status" value="1"/>
</dbReference>
<dbReference type="InterPro" id="IPR004520">
    <property type="entry name" value="GTPase_MnmE"/>
</dbReference>
<protein>
    <submittedName>
        <fullName evidence="10">Uncharacterized protein</fullName>
    </submittedName>
</protein>
<dbReference type="SUPFAM" id="SSF116878">
    <property type="entry name" value="TrmE connector domain"/>
    <property type="match status" value="1"/>
</dbReference>
<evidence type="ECO:0000256" key="4">
    <source>
        <dbReference type="ARBA" id="ARBA00022741"/>
    </source>
</evidence>
<dbReference type="GO" id="GO:0002098">
    <property type="term" value="P:tRNA wobble uridine modification"/>
    <property type="evidence" value="ECO:0007669"/>
    <property type="project" value="TreeGrafter"/>
</dbReference>
<dbReference type="HAMAP" id="MF_00379">
    <property type="entry name" value="GTPase_MnmE"/>
    <property type="match status" value="1"/>
</dbReference>
<dbReference type="VEuPathDB" id="VectorBase:LLOJ007801"/>
<dbReference type="CDD" id="cd14858">
    <property type="entry name" value="TrmE_N"/>
    <property type="match status" value="1"/>
</dbReference>
<evidence type="ECO:0000313" key="11">
    <source>
        <dbReference type="Proteomes" id="UP000092461"/>
    </source>
</evidence>
<dbReference type="CDD" id="cd04164">
    <property type="entry name" value="trmE"/>
    <property type="match status" value="1"/>
</dbReference>
<feature type="domain" description="G" evidence="7">
    <location>
        <begin position="242"/>
        <end position="353"/>
    </location>
</feature>
<evidence type="ECO:0000256" key="5">
    <source>
        <dbReference type="ARBA" id="ARBA00023134"/>
    </source>
</evidence>
<comment type="similarity">
    <text evidence="2 6">Belongs to the TRAFAC class TrmE-Era-EngA-EngB-Septin-like GTPase superfamily. TrmE GTPase family.</text>
</comment>
<dbReference type="Pfam" id="PF10396">
    <property type="entry name" value="TrmE_N"/>
    <property type="match status" value="1"/>
</dbReference>
<dbReference type="InterPro" id="IPR018948">
    <property type="entry name" value="GTP-bd_TrmE_N"/>
</dbReference>
<reference evidence="10" key="1">
    <citation type="submission" date="2020-05" db="UniProtKB">
        <authorList>
            <consortium name="EnsemblMetazoa"/>
        </authorList>
    </citation>
    <scope>IDENTIFICATION</scope>
    <source>
        <strain evidence="10">Jacobina</strain>
    </source>
</reference>
<sequence length="498" mass="55265">MLKLKGAFLSGAKLIMRKFSSSANTIYSLSSGQGKCGVAVIRVSGLKSLTALMSLTTFKAPPTPRNAYLKKIFHPKSKEFIDRGLILWFPGPGSFTGEDSCEFHVHGGRAVVAALLDALGSVPGLRPAEPGEFTKRAFYSGKMDLTEAEGIADLIHAETEMQRKLAVIQANGHLAKKYNVWREKLTRILAHFEAFIDFGEDENFDEDVLRKIMRDVGEIKREITEHIDDGRRGEILRNGVRAAIVGAPNVGKSSFINILGERPVSIVTDIAGTTRDIVEISCNISGYPVTISDTAGLRNKGNDIVEDEGMLRARECAKHADFTIIIMDAIQVVEYLSKNPQNSIRDYIEEYLKAMEIEIYSPEHIYLVNKTDLIREAPTNLAEQRLFWVSCKNSFGLQIAIDEVRKSLKNICGEPTTENPVLSQARHRHLLCEGLIHLNVFHDYVGILLNSTNSPVELDFAIVAEEIRSVIQSIGKITGSVTTEDILDVIFRDFCIGK</sequence>
<dbReference type="Gene3D" id="3.30.1360.120">
    <property type="entry name" value="Probable tRNA modification gtpase trme, domain 1"/>
    <property type="match status" value="1"/>
</dbReference>
<evidence type="ECO:0000259" key="8">
    <source>
        <dbReference type="Pfam" id="PF10396"/>
    </source>
</evidence>
<keyword evidence="11" id="KW-1185">Reference proteome</keyword>
<dbReference type="Pfam" id="PF01926">
    <property type="entry name" value="MMR_HSR1"/>
    <property type="match status" value="1"/>
</dbReference>
<dbReference type="GO" id="GO:0030488">
    <property type="term" value="P:tRNA methylation"/>
    <property type="evidence" value="ECO:0007669"/>
    <property type="project" value="TreeGrafter"/>
</dbReference>
<dbReference type="InterPro" id="IPR025867">
    <property type="entry name" value="MnmE_helical"/>
</dbReference>
<evidence type="ECO:0000256" key="6">
    <source>
        <dbReference type="RuleBase" id="RU003313"/>
    </source>
</evidence>
<dbReference type="VEuPathDB" id="VectorBase:LLONM1_005278"/>
<dbReference type="Gene3D" id="1.20.120.430">
    <property type="entry name" value="tRNA modification GTPase MnmE domain 2"/>
    <property type="match status" value="1"/>
</dbReference>
<accession>A0A1B0CSF2</accession>
<keyword evidence="4 6" id="KW-0547">Nucleotide-binding</keyword>
<dbReference type="Pfam" id="PF12631">
    <property type="entry name" value="MnmE_helical"/>
    <property type="match status" value="1"/>
</dbReference>
<dbReference type="InterPro" id="IPR027417">
    <property type="entry name" value="P-loop_NTPase"/>
</dbReference>
<dbReference type="EMBL" id="AJWK01025964">
    <property type="status" value="NOT_ANNOTATED_CDS"/>
    <property type="molecule type" value="Genomic_DNA"/>
</dbReference>
<organism evidence="10 11">
    <name type="scientific">Lutzomyia longipalpis</name>
    <name type="common">Sand fly</name>
    <dbReference type="NCBI Taxonomy" id="7200"/>
    <lineage>
        <taxon>Eukaryota</taxon>
        <taxon>Metazoa</taxon>
        <taxon>Ecdysozoa</taxon>
        <taxon>Arthropoda</taxon>
        <taxon>Hexapoda</taxon>
        <taxon>Insecta</taxon>
        <taxon>Pterygota</taxon>
        <taxon>Neoptera</taxon>
        <taxon>Endopterygota</taxon>
        <taxon>Diptera</taxon>
        <taxon>Nematocera</taxon>
        <taxon>Psychodoidea</taxon>
        <taxon>Psychodidae</taxon>
        <taxon>Lutzomyia</taxon>
        <taxon>Lutzomyia</taxon>
    </lineage>
</organism>
<dbReference type="NCBIfam" id="NF003661">
    <property type="entry name" value="PRK05291.1-3"/>
    <property type="match status" value="1"/>
</dbReference>
<evidence type="ECO:0000256" key="2">
    <source>
        <dbReference type="ARBA" id="ARBA00011043"/>
    </source>
</evidence>
<proteinExistence type="inferred from homology"/>
<dbReference type="AlphaFoldDB" id="A0A1B0CSF2"/>
<dbReference type="InterPro" id="IPR006073">
    <property type="entry name" value="GTP-bd"/>
</dbReference>
<evidence type="ECO:0000259" key="7">
    <source>
        <dbReference type="Pfam" id="PF01926"/>
    </source>
</evidence>
<evidence type="ECO:0000259" key="9">
    <source>
        <dbReference type="Pfam" id="PF12631"/>
    </source>
</evidence>
<comment type="subcellular location">
    <subcellularLocation>
        <location evidence="1">Mitochondrion</location>
    </subcellularLocation>
</comment>
<evidence type="ECO:0000256" key="1">
    <source>
        <dbReference type="ARBA" id="ARBA00004173"/>
    </source>
</evidence>
<dbReference type="Proteomes" id="UP000092461">
    <property type="component" value="Unassembled WGS sequence"/>
</dbReference>
<name>A0A1B0CSF2_LUTLO</name>
<dbReference type="InterPro" id="IPR027266">
    <property type="entry name" value="TrmE/GcvT-like"/>
</dbReference>
<dbReference type="InterPro" id="IPR031168">
    <property type="entry name" value="G_TrmE"/>
</dbReference>
<dbReference type="NCBIfam" id="TIGR00231">
    <property type="entry name" value="small_GTP"/>
    <property type="match status" value="1"/>
</dbReference>
<dbReference type="PANTHER" id="PTHR42714:SF2">
    <property type="entry name" value="TRNA MODIFICATION GTPASE GTPBP3, MITOCHONDRIAL"/>
    <property type="match status" value="1"/>
</dbReference>
<feature type="domain" description="MnmE helical" evidence="9">
    <location>
        <begin position="145"/>
        <end position="495"/>
    </location>
</feature>
<dbReference type="SUPFAM" id="SSF52540">
    <property type="entry name" value="P-loop containing nucleoside triphosphate hydrolases"/>
    <property type="match status" value="1"/>
</dbReference>
<dbReference type="InterPro" id="IPR005225">
    <property type="entry name" value="Small_GTP-bd"/>
</dbReference>
<dbReference type="GO" id="GO:0005739">
    <property type="term" value="C:mitochondrion"/>
    <property type="evidence" value="ECO:0007669"/>
    <property type="project" value="UniProtKB-SubCell"/>
</dbReference>
<dbReference type="GO" id="GO:0005525">
    <property type="term" value="F:GTP binding"/>
    <property type="evidence" value="ECO:0007669"/>
    <property type="project" value="UniProtKB-KW"/>
</dbReference>
<dbReference type="NCBIfam" id="TIGR00450">
    <property type="entry name" value="mnmE_trmE_thdF"/>
    <property type="match status" value="1"/>
</dbReference>
<dbReference type="InterPro" id="IPR027368">
    <property type="entry name" value="MnmE_dom2"/>
</dbReference>
<dbReference type="GO" id="GO:0003924">
    <property type="term" value="F:GTPase activity"/>
    <property type="evidence" value="ECO:0007669"/>
    <property type="project" value="InterPro"/>
</dbReference>
<dbReference type="Gene3D" id="3.40.50.300">
    <property type="entry name" value="P-loop containing nucleotide triphosphate hydrolases"/>
    <property type="match status" value="1"/>
</dbReference>
<dbReference type="FunFam" id="3.30.1360.120:FF:000007">
    <property type="entry name" value="tRNA modification GTPase GTPBP3, mitochondrial"/>
    <property type="match status" value="1"/>
</dbReference>
<feature type="domain" description="GTP-binding protein TrmE N-terminal" evidence="8">
    <location>
        <begin position="25"/>
        <end position="142"/>
    </location>
</feature>